<name>A0AAD8K6C4_TARER</name>
<gene>
    <name evidence="2" type="ORF">QVD17_26339</name>
</gene>
<evidence type="ECO:0000313" key="2">
    <source>
        <dbReference type="EMBL" id="KAK1417215.1"/>
    </source>
</evidence>
<keyword evidence="3" id="KW-1185">Reference proteome</keyword>
<proteinExistence type="predicted"/>
<organism evidence="2 3">
    <name type="scientific">Tagetes erecta</name>
    <name type="common">African marigold</name>
    <dbReference type="NCBI Taxonomy" id="13708"/>
    <lineage>
        <taxon>Eukaryota</taxon>
        <taxon>Viridiplantae</taxon>
        <taxon>Streptophyta</taxon>
        <taxon>Embryophyta</taxon>
        <taxon>Tracheophyta</taxon>
        <taxon>Spermatophyta</taxon>
        <taxon>Magnoliopsida</taxon>
        <taxon>eudicotyledons</taxon>
        <taxon>Gunneridae</taxon>
        <taxon>Pentapetalae</taxon>
        <taxon>asterids</taxon>
        <taxon>campanulids</taxon>
        <taxon>Asterales</taxon>
        <taxon>Asteraceae</taxon>
        <taxon>Asteroideae</taxon>
        <taxon>Heliantheae alliance</taxon>
        <taxon>Tageteae</taxon>
        <taxon>Tagetes</taxon>
    </lineage>
</organism>
<evidence type="ECO:0000313" key="3">
    <source>
        <dbReference type="Proteomes" id="UP001229421"/>
    </source>
</evidence>
<dbReference type="EMBL" id="JAUHHV010000007">
    <property type="protein sequence ID" value="KAK1417215.1"/>
    <property type="molecule type" value="Genomic_DNA"/>
</dbReference>
<dbReference type="AlphaFoldDB" id="A0AAD8K6C4"/>
<evidence type="ECO:0000256" key="1">
    <source>
        <dbReference type="SAM" id="MobiDB-lite"/>
    </source>
</evidence>
<feature type="region of interest" description="Disordered" evidence="1">
    <location>
        <begin position="1"/>
        <end position="20"/>
    </location>
</feature>
<reference evidence="2" key="1">
    <citation type="journal article" date="2023" name="bioRxiv">
        <title>Improved chromosome-level genome assembly for marigold (Tagetes erecta).</title>
        <authorList>
            <person name="Jiang F."/>
            <person name="Yuan L."/>
            <person name="Wang S."/>
            <person name="Wang H."/>
            <person name="Xu D."/>
            <person name="Wang A."/>
            <person name="Fan W."/>
        </authorList>
    </citation>
    <scope>NUCLEOTIDE SEQUENCE</scope>
    <source>
        <strain evidence="2">WSJ</strain>
        <tissue evidence="2">Leaf</tissue>
    </source>
</reference>
<comment type="caution">
    <text evidence="2">The sequence shown here is derived from an EMBL/GenBank/DDBJ whole genome shotgun (WGS) entry which is preliminary data.</text>
</comment>
<dbReference type="Proteomes" id="UP001229421">
    <property type="component" value="Unassembled WGS sequence"/>
</dbReference>
<sequence>MVDGERDGGGDDGGEMDVGGGDSDGLLMVIVVNLLKVDGGVFKKMKKLSMTKKDGVCLYEKEKRGLWCVYVPLDYKISKG</sequence>
<protein>
    <submittedName>
        <fullName evidence="2">Uncharacterized protein</fullName>
    </submittedName>
</protein>
<accession>A0AAD8K6C4</accession>